<dbReference type="Proteomes" id="UP000091956">
    <property type="component" value="Unassembled WGS sequence"/>
</dbReference>
<feature type="domain" description="Amidase" evidence="2">
    <location>
        <begin position="30"/>
        <end position="413"/>
    </location>
</feature>
<dbReference type="PANTHER" id="PTHR11895:SF151">
    <property type="entry name" value="GLUTAMYL-TRNA(GLN) AMIDOTRANSFERASE SUBUNIT A"/>
    <property type="match status" value="1"/>
</dbReference>
<dbReference type="InterPro" id="IPR036928">
    <property type="entry name" value="AS_sf"/>
</dbReference>
<feature type="region of interest" description="Disordered" evidence="1">
    <location>
        <begin position="132"/>
        <end position="152"/>
    </location>
</feature>
<dbReference type="RefSeq" id="XP_018127169.1">
    <property type="nucleotide sequence ID" value="XM_018278121.2"/>
</dbReference>
<organism evidence="3 4">
    <name type="scientific">Pseudogymnoascus verrucosus</name>
    <dbReference type="NCBI Taxonomy" id="342668"/>
    <lineage>
        <taxon>Eukaryota</taxon>
        <taxon>Fungi</taxon>
        <taxon>Dikarya</taxon>
        <taxon>Ascomycota</taxon>
        <taxon>Pezizomycotina</taxon>
        <taxon>Leotiomycetes</taxon>
        <taxon>Thelebolales</taxon>
        <taxon>Thelebolaceae</taxon>
        <taxon>Pseudogymnoascus</taxon>
    </lineage>
</organism>
<feature type="region of interest" description="Disordered" evidence="1">
    <location>
        <begin position="444"/>
        <end position="476"/>
    </location>
</feature>
<dbReference type="SUPFAM" id="SSF54001">
    <property type="entry name" value="Cysteine proteinases"/>
    <property type="match status" value="1"/>
</dbReference>
<evidence type="ECO:0000313" key="3">
    <source>
        <dbReference type="EMBL" id="OBT93436.1"/>
    </source>
</evidence>
<reference evidence="3 4" key="1">
    <citation type="submission" date="2016-03" db="EMBL/GenBank/DDBJ databases">
        <title>Comparative genomics of Pseudogymnoascus destructans, the fungus causing white-nose syndrome of bats.</title>
        <authorList>
            <person name="Palmer J.M."/>
            <person name="Drees K.P."/>
            <person name="Foster J.T."/>
            <person name="Lindner D.L."/>
        </authorList>
    </citation>
    <scope>NUCLEOTIDE SEQUENCE [LARGE SCALE GENOMIC DNA]</scope>
    <source>
        <strain evidence="3 4">UAMH 10579</strain>
    </source>
</reference>
<dbReference type="InterPro" id="IPR038765">
    <property type="entry name" value="Papain-like_cys_pep_sf"/>
</dbReference>
<evidence type="ECO:0000313" key="4">
    <source>
        <dbReference type="Proteomes" id="UP000091956"/>
    </source>
</evidence>
<dbReference type="SUPFAM" id="SSF75304">
    <property type="entry name" value="Amidase signature (AS) enzymes"/>
    <property type="match status" value="1"/>
</dbReference>
<dbReference type="EMBL" id="KV460253">
    <property type="protein sequence ID" value="OBT93436.1"/>
    <property type="molecule type" value="Genomic_DNA"/>
</dbReference>
<dbReference type="GO" id="GO:0003824">
    <property type="term" value="F:catalytic activity"/>
    <property type="evidence" value="ECO:0007669"/>
    <property type="project" value="InterPro"/>
</dbReference>
<keyword evidence="4" id="KW-1185">Reference proteome</keyword>
<name>A0A1B8GC74_9PEZI</name>
<gene>
    <name evidence="3" type="ORF">VE01_08701</name>
</gene>
<reference evidence="4" key="2">
    <citation type="journal article" date="2018" name="Nat. Commun.">
        <title>Extreme sensitivity to ultraviolet light in the fungal pathogen causing white-nose syndrome of bats.</title>
        <authorList>
            <person name="Palmer J.M."/>
            <person name="Drees K.P."/>
            <person name="Foster J.T."/>
            <person name="Lindner D.L."/>
        </authorList>
    </citation>
    <scope>NUCLEOTIDE SEQUENCE [LARGE SCALE GENOMIC DNA]</scope>
    <source>
        <strain evidence="4">UAMH 10579</strain>
    </source>
</reference>
<proteinExistence type="predicted"/>
<protein>
    <recommendedName>
        <fullName evidence="2">Amidase domain-containing protein</fullName>
    </recommendedName>
</protein>
<sequence length="1114" mass="123016">MAEQPHLLSATDALHLLQTGALTVEAYATALLTHIRSNEPTIKAWAHLNPDLVLTQARRLDQLPSSKRGPLFGLPFGVKDIIHTKDMPTSHSSPLFPSPPNTQDAPCLVVLSNHGALPLGKTTTTEFAISTRGPPTTNPHNQAHTPGGSSSGSAAAVAAFHVPLAIGTQTGGSIVRPAAFNGVYGYKPTWGAVSLAGVSSVSPTCDTIGFFARNVADLQLLATAYRIEDLEPVLETPLELKGARIAFCKTPVWEKAEKGTIDAFTEAKELLRARGAEVVDLDLPAAFAEVGEWARTIHAGEGRSSFLGYYLQDKEKLDSVIQGQVENVKGVSRAGLMAAYDGCAALRPVWDGLAGEFDVVITPSVPGEAPEGLGYTGDASFCAMWTVLHAPALNVPGFVGEKGLPVGLTVITTANYFPITTSTSLQLQVAFVLKYKMEESNSNQLRRSCNRASTRERQNVLSENQTHNREHDRHRRRRDLLRAQVGQSIQPIPTSPVYTPVSSTPGRLGDRFEDEPMEEVIPVHSPEHSSRSDTIENQDVPLGTFQHAAESLVEQPLPTTTTDVRNPDIIRLENIFRAANSTLSKEAFGKDQTSQKYMEWGSQLVGLFDYGTTIHRPETVLSIFSSPRIVDTNEQIRDTAISPDIYRLLLKIKHDFGRNLGSKIITEAFGLLEISRYFATEISRRLPILPSSCETCRTRIIEDIKLDFASANAGLNRQDLLIWRETNQQAYTTAMAPINKLYQNSNAIQSFVEEMGTPAALLIWPFSKAQRVTKLALHEQPLVFVSGMIQFIKGTDRFPSIQNLINHMSVWVDGWVTGTIQPHVACGYLHRFRYSGVSPDEDFSPLSMYDVLTSFMHLWDLRGLPSPTVGRLGTQFTFNATSDLKGFSVASDFRAFKPTYRLNERVVASVLATTDLPTNVIYVRASQYGSCHDNRTFMINKAMAIHPEATTILCPVHTGMSDHWVGVVVRLVRRGVKLPTMTLELLDSHVHQASTSLYDENIGMGIILTWLRFRLQDYDRFVIPHLMIQGRVAQETARNSCGVHTLANLIAAGRSSDYPTDSSEEWVDAQRYQYLAQTLRSAADNLILDPKRQFIKTTLINFVDNHTKPGQWEL</sequence>
<dbReference type="GeneID" id="28842087"/>
<dbReference type="InterPro" id="IPR000120">
    <property type="entry name" value="Amidase"/>
</dbReference>
<dbReference type="Gene3D" id="3.90.1300.10">
    <property type="entry name" value="Amidase signature (AS) domain"/>
    <property type="match status" value="1"/>
</dbReference>
<evidence type="ECO:0000256" key="1">
    <source>
        <dbReference type="SAM" id="MobiDB-lite"/>
    </source>
</evidence>
<dbReference type="PANTHER" id="PTHR11895">
    <property type="entry name" value="TRANSAMIDASE"/>
    <property type="match status" value="1"/>
</dbReference>
<dbReference type="Gene3D" id="3.40.395.10">
    <property type="entry name" value="Adenoviral Proteinase, Chain A"/>
    <property type="match status" value="1"/>
</dbReference>
<dbReference type="InterPro" id="IPR023631">
    <property type="entry name" value="Amidase_dom"/>
</dbReference>
<evidence type="ECO:0000259" key="2">
    <source>
        <dbReference type="Pfam" id="PF01425"/>
    </source>
</evidence>
<dbReference type="Pfam" id="PF01425">
    <property type="entry name" value="Amidase"/>
    <property type="match status" value="1"/>
</dbReference>
<accession>A0A1B8GC74</accession>
<dbReference type="AlphaFoldDB" id="A0A1B8GC74"/>
<dbReference type="OrthoDB" id="6428749at2759"/>
<feature type="compositionally biased region" description="Polar residues" evidence="1">
    <location>
        <begin position="132"/>
        <end position="144"/>
    </location>
</feature>
<dbReference type="STRING" id="342668.A0A1B8GC74"/>